<proteinExistence type="predicted"/>
<keyword evidence="2" id="KW-1185">Reference proteome</keyword>
<gene>
    <name evidence="1" type="ORF">O6H91_07G035500</name>
</gene>
<sequence length="571" mass="63912">MSPSGIMSLWTSQESKSCCTCTAAAGPDGGNGLTAAEKEAMHKLRHDIDGLLASIPEADYSDAAINVDGISVPVHRCVLAARNSFFRTVFSTRCSPLLEKSKEALCSKQEFDINQLVTSGRIGYKPLMIALRYFYGGLLKGVNEACSVSCMDSLCSHICCWPVIDTYLELLCAASVFDISELKTLSEQRLLDVVEKAQIEDVLQIVVAALRNGATDLKELCIQALASSDIEPLVFEKRLPEEIYQQITALRLRLGLLDSIYSDSFQDKQCRRIYKALDLHDIELVQLLLTESRLTVDSAYALHYAASYCDSKTTAELMDLPVADINGRDRRGYTVLHVATMRRDPEIIGSVVEKGANPLDLTPDGLTALQISKRLTRNSELNGRMETREDYLRNKICVEILEQADKENPLSVFPVVGERELFMRLLYLENRVALARLLFPREAKVVLRLSHLDGTQEFTGFKSGAKREANLNRSRESSMSFSSELESVYVPFCMDKTLIQRVEALQRAVNVGQRFFPRCTAILNKFMDDGSFEHACIQDRRIPGHTKNGIHISHDIEIDDILAETFCELQQ</sequence>
<dbReference type="EMBL" id="CM055098">
    <property type="protein sequence ID" value="KAJ7548977.1"/>
    <property type="molecule type" value="Genomic_DNA"/>
</dbReference>
<protein>
    <submittedName>
        <fullName evidence="1">Uncharacterized protein</fullName>
    </submittedName>
</protein>
<reference evidence="2" key="1">
    <citation type="journal article" date="2024" name="Proc. Natl. Acad. Sci. U.S.A.">
        <title>Extraordinary preservation of gene collinearity over three hundred million years revealed in homosporous lycophytes.</title>
        <authorList>
            <person name="Li C."/>
            <person name="Wickell D."/>
            <person name="Kuo L.Y."/>
            <person name="Chen X."/>
            <person name="Nie B."/>
            <person name="Liao X."/>
            <person name="Peng D."/>
            <person name="Ji J."/>
            <person name="Jenkins J."/>
            <person name="Williams M."/>
            <person name="Shu S."/>
            <person name="Plott C."/>
            <person name="Barry K."/>
            <person name="Rajasekar S."/>
            <person name="Grimwood J."/>
            <person name="Han X."/>
            <person name="Sun S."/>
            <person name="Hou Z."/>
            <person name="He W."/>
            <person name="Dai G."/>
            <person name="Sun C."/>
            <person name="Schmutz J."/>
            <person name="Leebens-Mack J.H."/>
            <person name="Li F.W."/>
            <person name="Wang L."/>
        </authorList>
    </citation>
    <scope>NUCLEOTIDE SEQUENCE [LARGE SCALE GENOMIC DNA]</scope>
    <source>
        <strain evidence="2">cv. PW_Plant_1</strain>
    </source>
</reference>
<comment type="caution">
    <text evidence="1">The sequence shown here is derived from an EMBL/GenBank/DDBJ whole genome shotgun (WGS) entry which is preliminary data.</text>
</comment>
<evidence type="ECO:0000313" key="2">
    <source>
        <dbReference type="Proteomes" id="UP001162992"/>
    </source>
</evidence>
<accession>A0ACC2D420</accession>
<evidence type="ECO:0000313" key="1">
    <source>
        <dbReference type="EMBL" id="KAJ7548977.1"/>
    </source>
</evidence>
<name>A0ACC2D420_DIPCM</name>
<dbReference type="Proteomes" id="UP001162992">
    <property type="component" value="Chromosome 7"/>
</dbReference>
<organism evidence="1 2">
    <name type="scientific">Diphasiastrum complanatum</name>
    <name type="common">Issler's clubmoss</name>
    <name type="synonym">Lycopodium complanatum</name>
    <dbReference type="NCBI Taxonomy" id="34168"/>
    <lineage>
        <taxon>Eukaryota</taxon>
        <taxon>Viridiplantae</taxon>
        <taxon>Streptophyta</taxon>
        <taxon>Embryophyta</taxon>
        <taxon>Tracheophyta</taxon>
        <taxon>Lycopodiopsida</taxon>
        <taxon>Lycopodiales</taxon>
        <taxon>Lycopodiaceae</taxon>
        <taxon>Lycopodioideae</taxon>
        <taxon>Diphasiastrum</taxon>
    </lineage>
</organism>